<dbReference type="KEGG" id="fuv:JR347_07645"/>
<dbReference type="EMBL" id="CP070608">
    <property type="protein sequence ID" value="QSE98946.1"/>
    <property type="molecule type" value="Genomic_DNA"/>
</dbReference>
<dbReference type="Proteomes" id="UP000662783">
    <property type="component" value="Chromosome"/>
</dbReference>
<keyword evidence="1" id="KW-0732">Signal</keyword>
<sequence length="299" mass="34490">MLNKFIGPFIVTLLLFSTLNAQELNVRVAVNADQVQSSDRTVFKDMETAFAQFLNSRQWTTDVYESFEKINANIIITLQNPKSIGVFEATVQVQAARPVYNTNYESILLNFADRDWQFEYVDSQPLEYNDQTYISNLTSLLAYYSYMILGMDYDSFSELGGTDYFQQALNVVNNAQQSGRAGWDALGSTRNRYWLVENLTNQQIIPFRRSLYRYHRLALDTFDKDPENSRKIILEVLKEMRKVKNAFPNSILVIAFLDAKRDELINIFSEGSIALRREAYDILAAVDPSKSGDYEKMIK</sequence>
<dbReference type="AlphaFoldDB" id="A0A975A214"/>
<accession>A0A975A214</accession>
<reference evidence="2" key="1">
    <citation type="submission" date="2021-02" db="EMBL/GenBank/DDBJ databases">
        <title>Fulvivirga sp. S481 isolated from sea water.</title>
        <authorList>
            <person name="Bae S.S."/>
            <person name="Baek K."/>
        </authorList>
    </citation>
    <scope>NUCLEOTIDE SEQUENCE</scope>
    <source>
        <strain evidence="2">S481</strain>
    </source>
</reference>
<organism evidence="2 3">
    <name type="scientific">Fulvivirga lutea</name>
    <dbReference type="NCBI Taxonomy" id="2810512"/>
    <lineage>
        <taxon>Bacteria</taxon>
        <taxon>Pseudomonadati</taxon>
        <taxon>Bacteroidota</taxon>
        <taxon>Cytophagia</taxon>
        <taxon>Cytophagales</taxon>
        <taxon>Fulvivirgaceae</taxon>
        <taxon>Fulvivirga</taxon>
    </lineage>
</organism>
<name>A0A975A214_9BACT</name>
<evidence type="ECO:0000256" key="1">
    <source>
        <dbReference type="SAM" id="SignalP"/>
    </source>
</evidence>
<keyword evidence="3" id="KW-1185">Reference proteome</keyword>
<proteinExistence type="predicted"/>
<dbReference type="RefSeq" id="WP_205723460.1">
    <property type="nucleotide sequence ID" value="NZ_CP070608.1"/>
</dbReference>
<feature type="signal peptide" evidence="1">
    <location>
        <begin position="1"/>
        <end position="21"/>
    </location>
</feature>
<feature type="chain" id="PRO_5037149051" evidence="1">
    <location>
        <begin position="22"/>
        <end position="299"/>
    </location>
</feature>
<dbReference type="Pfam" id="PF16119">
    <property type="entry name" value="DUF4835"/>
    <property type="match status" value="1"/>
</dbReference>
<evidence type="ECO:0000313" key="3">
    <source>
        <dbReference type="Proteomes" id="UP000662783"/>
    </source>
</evidence>
<dbReference type="InterPro" id="IPR032274">
    <property type="entry name" value="DUF4835"/>
</dbReference>
<protein>
    <submittedName>
        <fullName evidence="2">DUF4835 family protein</fullName>
    </submittedName>
</protein>
<gene>
    <name evidence="2" type="ORF">JR347_07645</name>
</gene>
<evidence type="ECO:0000313" key="2">
    <source>
        <dbReference type="EMBL" id="QSE98946.1"/>
    </source>
</evidence>